<dbReference type="RefSeq" id="WP_130604025.1">
    <property type="nucleotide sequence ID" value="NZ_CP034759.1"/>
</dbReference>
<sequence length="176" mass="19638">MLHTHIVIKLLVIALLVISPASHSEVISKADNGFVINIEVQVPVDTETAYLQFLKVSQWWHPDHTWFGKSENLTIDAKVGGCFCEIEGDKQALHMLVTYVEPNKEVRMTGGLGPLQMLGVHGGMAWKFTHIDADKTKISFQYQVTGYVEGGLDKLADIVNKVQALQINRLQEKLSL</sequence>
<keyword evidence="1" id="KW-0732">Signal</keyword>
<feature type="signal peptide" evidence="1">
    <location>
        <begin position="1"/>
        <end position="24"/>
    </location>
</feature>
<organism evidence="2 3">
    <name type="scientific">Litorilituus sediminis</name>
    <dbReference type="NCBI Taxonomy" id="718192"/>
    <lineage>
        <taxon>Bacteria</taxon>
        <taxon>Pseudomonadati</taxon>
        <taxon>Pseudomonadota</taxon>
        <taxon>Gammaproteobacteria</taxon>
        <taxon>Alteromonadales</taxon>
        <taxon>Colwelliaceae</taxon>
        <taxon>Litorilituus</taxon>
    </lineage>
</organism>
<name>A0A4P6PAK8_9GAMM</name>
<reference evidence="2 3" key="1">
    <citation type="submission" date="2018-12" db="EMBL/GenBank/DDBJ databases">
        <title>Complete genome of Litorilituus sediminis.</title>
        <authorList>
            <person name="Liu A."/>
            <person name="Rong J."/>
        </authorList>
    </citation>
    <scope>NUCLEOTIDE SEQUENCE [LARGE SCALE GENOMIC DNA]</scope>
    <source>
        <strain evidence="2 3">JCM 17549</strain>
    </source>
</reference>
<feature type="chain" id="PRO_5020916856" evidence="1">
    <location>
        <begin position="25"/>
        <end position="176"/>
    </location>
</feature>
<dbReference type="Gene3D" id="3.30.530.20">
    <property type="match status" value="1"/>
</dbReference>
<dbReference type="AlphaFoldDB" id="A0A4P6PAK8"/>
<evidence type="ECO:0000313" key="3">
    <source>
        <dbReference type="Proteomes" id="UP000290244"/>
    </source>
</evidence>
<evidence type="ECO:0000256" key="1">
    <source>
        <dbReference type="SAM" id="SignalP"/>
    </source>
</evidence>
<dbReference type="EMBL" id="CP034759">
    <property type="protein sequence ID" value="QBG37359.1"/>
    <property type="molecule type" value="Genomic_DNA"/>
</dbReference>
<proteinExistence type="predicted"/>
<dbReference type="InterPro" id="IPR023393">
    <property type="entry name" value="START-like_dom_sf"/>
</dbReference>
<dbReference type="KEGG" id="lsd:EMK97_17240"/>
<protein>
    <submittedName>
        <fullName evidence="2">SRPBCC domain-containing protein</fullName>
    </submittedName>
</protein>
<dbReference type="OrthoDB" id="6329454at2"/>
<dbReference type="Proteomes" id="UP000290244">
    <property type="component" value="Chromosome"/>
</dbReference>
<evidence type="ECO:0000313" key="2">
    <source>
        <dbReference type="EMBL" id="QBG37359.1"/>
    </source>
</evidence>
<keyword evidence="3" id="KW-1185">Reference proteome</keyword>
<dbReference type="SUPFAM" id="SSF55961">
    <property type="entry name" value="Bet v1-like"/>
    <property type="match status" value="1"/>
</dbReference>
<accession>A0A4P6PAK8</accession>
<gene>
    <name evidence="2" type="ORF">EMK97_17240</name>
</gene>